<dbReference type="PANTHER" id="PTHR14296:SF16">
    <property type="entry name" value="REMODELING AND SPACING FACTOR 1"/>
    <property type="match status" value="1"/>
</dbReference>
<name>A0A7R9FT18_9CRUS</name>
<keyword evidence="2" id="KW-1185">Reference proteome</keyword>
<protein>
    <recommendedName>
        <fullName evidence="3">DDT domain-containing protein</fullName>
    </recommendedName>
</protein>
<accession>A0A7R9FT18</accession>
<gene>
    <name evidence="1" type="ORF">DSTB1V02_LOCUS13778</name>
</gene>
<reference evidence="1" key="1">
    <citation type="submission" date="2020-11" db="EMBL/GenBank/DDBJ databases">
        <authorList>
            <person name="Tran Van P."/>
        </authorList>
    </citation>
    <scope>NUCLEOTIDE SEQUENCE</scope>
</reference>
<proteinExistence type="predicted"/>
<feature type="non-terminal residue" evidence="1">
    <location>
        <position position="131"/>
    </location>
</feature>
<dbReference type="GO" id="GO:0042393">
    <property type="term" value="F:histone binding"/>
    <property type="evidence" value="ECO:0007669"/>
    <property type="project" value="TreeGrafter"/>
</dbReference>
<evidence type="ECO:0008006" key="3">
    <source>
        <dbReference type="Google" id="ProtNLM"/>
    </source>
</evidence>
<dbReference type="PANTHER" id="PTHR14296">
    <property type="entry name" value="REMODELING AND SPACING FACTOR 1"/>
    <property type="match status" value="1"/>
</dbReference>
<dbReference type="EMBL" id="LR907063">
    <property type="protein sequence ID" value="CAD7254032.1"/>
    <property type="molecule type" value="Genomic_DNA"/>
</dbReference>
<evidence type="ECO:0000313" key="1">
    <source>
        <dbReference type="EMBL" id="CAD7254032.1"/>
    </source>
</evidence>
<dbReference type="Proteomes" id="UP000677054">
    <property type="component" value="Unassembled WGS sequence"/>
</dbReference>
<dbReference type="OrthoDB" id="10055895at2759"/>
<dbReference type="InterPro" id="IPR028938">
    <property type="entry name" value="Rsf1-like"/>
</dbReference>
<dbReference type="EMBL" id="CAJPEV010007546">
    <property type="protein sequence ID" value="CAG0904811.1"/>
    <property type="molecule type" value="Genomic_DNA"/>
</dbReference>
<dbReference type="AlphaFoldDB" id="A0A7R9FT18"/>
<organism evidence="1">
    <name type="scientific">Darwinula stevensoni</name>
    <dbReference type="NCBI Taxonomy" id="69355"/>
    <lineage>
        <taxon>Eukaryota</taxon>
        <taxon>Metazoa</taxon>
        <taxon>Ecdysozoa</taxon>
        <taxon>Arthropoda</taxon>
        <taxon>Crustacea</taxon>
        <taxon>Oligostraca</taxon>
        <taxon>Ostracoda</taxon>
        <taxon>Podocopa</taxon>
        <taxon>Podocopida</taxon>
        <taxon>Darwinulocopina</taxon>
        <taxon>Darwinuloidea</taxon>
        <taxon>Darwinulidae</taxon>
        <taxon>Darwinula</taxon>
    </lineage>
</organism>
<dbReference type="GO" id="GO:0031213">
    <property type="term" value="C:RSF complex"/>
    <property type="evidence" value="ECO:0007669"/>
    <property type="project" value="InterPro"/>
</dbReference>
<evidence type="ECO:0000313" key="2">
    <source>
        <dbReference type="Proteomes" id="UP000677054"/>
    </source>
</evidence>
<sequence length="131" mass="14833">MEEKTSIYEHFPGMNAFGRWPEHVLPSLASVANQRRCPNSKMASVGLNPPPPELCENDPNFAVICSFLDQFGEACGIDYPAIDELSLMLQDTNDVSPLLLDLHIRLLRKAKKQVKVEQWEKGLIKFCHSYC</sequence>
<dbReference type="GO" id="GO:0045892">
    <property type="term" value="P:negative regulation of DNA-templated transcription"/>
    <property type="evidence" value="ECO:0007669"/>
    <property type="project" value="TreeGrafter"/>
</dbReference>